<organism evidence="1 2">
    <name type="scientific">Bergeriella denitrificans</name>
    <name type="common">Neisseria denitrificans</name>
    <dbReference type="NCBI Taxonomy" id="494"/>
    <lineage>
        <taxon>Bacteria</taxon>
        <taxon>Pseudomonadati</taxon>
        <taxon>Pseudomonadota</taxon>
        <taxon>Betaproteobacteria</taxon>
        <taxon>Neisseriales</taxon>
        <taxon>Neisseriaceae</taxon>
        <taxon>Bergeriella</taxon>
    </lineage>
</organism>
<sequence>MTEQAPFRSAEDALTFAFHYSFEQSPKNIMSGLLNQGAIGSGHGLHGTDGAAQAAMIHNILNELPDPQRWALTVRFADTPGECPCCGGERQSQAWTQAADNLGLLAAQDKGELDGIGKAARRELIGKILNRRKTDITAIAQSASCTRQTISNKVKRLAQRLSHYERAGLDACRAIFKERGVIG</sequence>
<proteinExistence type="predicted"/>
<dbReference type="RefSeq" id="WP_066075606.1">
    <property type="nucleotide sequence ID" value="NZ_CP181246.1"/>
</dbReference>
<name>A0A378UL39_BERDE</name>
<accession>A0A378UL39</accession>
<reference evidence="1 2" key="1">
    <citation type="submission" date="2018-06" db="EMBL/GenBank/DDBJ databases">
        <authorList>
            <consortium name="Pathogen Informatics"/>
            <person name="Doyle S."/>
        </authorList>
    </citation>
    <scope>NUCLEOTIDE SEQUENCE [LARGE SCALE GENOMIC DNA]</scope>
    <source>
        <strain evidence="1 2">NCTC10295</strain>
    </source>
</reference>
<protein>
    <submittedName>
        <fullName evidence="1">Uncharacterized protein</fullName>
    </submittedName>
</protein>
<dbReference type="Proteomes" id="UP000254651">
    <property type="component" value="Unassembled WGS sequence"/>
</dbReference>
<gene>
    <name evidence="1" type="ORF">NCTC10295_02186</name>
</gene>
<dbReference type="AlphaFoldDB" id="A0A378UL39"/>
<dbReference type="EMBL" id="UGQS01000002">
    <property type="protein sequence ID" value="STZ77369.1"/>
    <property type="molecule type" value="Genomic_DNA"/>
</dbReference>
<keyword evidence="2" id="KW-1185">Reference proteome</keyword>
<evidence type="ECO:0000313" key="2">
    <source>
        <dbReference type="Proteomes" id="UP000254651"/>
    </source>
</evidence>
<evidence type="ECO:0000313" key="1">
    <source>
        <dbReference type="EMBL" id="STZ77369.1"/>
    </source>
</evidence>